<dbReference type="Proteomes" id="UP000186040">
    <property type="component" value="Unassembled WGS sequence"/>
</dbReference>
<protein>
    <submittedName>
        <fullName evidence="1">Uncharacterized protein</fullName>
    </submittedName>
</protein>
<reference evidence="1 2" key="1">
    <citation type="submission" date="2016-10" db="EMBL/GenBank/DDBJ databases">
        <title>The Draft Genome Sequence of Actinokineospora bangkokensis 44EHWT reveals the biosynthetic pathway of antifungal compounds Thailandins with unusual extender unit butylmalonyl-CoA.</title>
        <authorList>
            <person name="Greule A."/>
            <person name="Intra B."/>
            <person name="Flemming S."/>
            <person name="Rommel M.G."/>
            <person name="Panbangred W."/>
            <person name="Bechthold A."/>
        </authorList>
    </citation>
    <scope>NUCLEOTIDE SEQUENCE [LARGE SCALE GENOMIC DNA]</scope>
    <source>
        <strain evidence="1 2">44EHW</strain>
    </source>
</reference>
<sequence length="125" mass="13195">MVVTGALGAALGTGVAAAEPAQAPPSTPVTITLSPEQVAALCTQRVPRLEKRIEALSTRISGDASVRGSTAWLTARAEKERAAGRTAIADALQQRAERRAERGPQLDQLKQRVATFRDRYCGEAG</sequence>
<keyword evidence="2" id="KW-1185">Reference proteome</keyword>
<dbReference type="STRING" id="1193682.BJP25_30115"/>
<dbReference type="EMBL" id="MKQR01000026">
    <property type="protein sequence ID" value="OLR91189.1"/>
    <property type="molecule type" value="Genomic_DNA"/>
</dbReference>
<evidence type="ECO:0000313" key="2">
    <source>
        <dbReference type="Proteomes" id="UP000186040"/>
    </source>
</evidence>
<accession>A0A1Q9LGW9</accession>
<evidence type="ECO:0000313" key="1">
    <source>
        <dbReference type="EMBL" id="OLR91189.1"/>
    </source>
</evidence>
<comment type="caution">
    <text evidence="1">The sequence shown here is derived from an EMBL/GenBank/DDBJ whole genome shotgun (WGS) entry which is preliminary data.</text>
</comment>
<organism evidence="1 2">
    <name type="scientific">Actinokineospora bangkokensis</name>
    <dbReference type="NCBI Taxonomy" id="1193682"/>
    <lineage>
        <taxon>Bacteria</taxon>
        <taxon>Bacillati</taxon>
        <taxon>Actinomycetota</taxon>
        <taxon>Actinomycetes</taxon>
        <taxon>Pseudonocardiales</taxon>
        <taxon>Pseudonocardiaceae</taxon>
        <taxon>Actinokineospora</taxon>
    </lineage>
</organism>
<name>A0A1Q9LGW9_9PSEU</name>
<proteinExistence type="predicted"/>
<gene>
    <name evidence="1" type="ORF">BJP25_30115</name>
</gene>
<dbReference type="AlphaFoldDB" id="A0A1Q9LGW9"/>